<proteinExistence type="predicted"/>
<evidence type="ECO:0000313" key="2">
    <source>
        <dbReference type="Proteomes" id="UP000245802"/>
    </source>
</evidence>
<sequence length="230" mass="25518">MTVSQQSDGITYHIVSAGLTIERSVAAVVSALVRATSHLSPLSLGTAPADPGADQRRREWSDELETHFAAMRRRARQLCPPPMLPQFEDDLTEIEATVRGAITGRVVLFWDLDQHVEQVKGFGRRWVPYIDPPPPRLRCDETDRSVRLDGRVLATELKREEFAFVQMLAARYPDPVPWRTVTNAAPGCRGKNQTRVLNALPAAVRNLIESDATGYALRLPPKLSTGVQTA</sequence>
<keyword evidence="2" id="KW-1185">Reference proteome</keyword>
<accession>A0A2Z3H2N1</accession>
<dbReference type="OrthoDB" id="207675at2"/>
<dbReference type="KEGG" id="gog:C1280_20400"/>
<evidence type="ECO:0000313" key="1">
    <source>
        <dbReference type="EMBL" id="AWM39111.1"/>
    </source>
</evidence>
<dbReference type="AlphaFoldDB" id="A0A2Z3H2N1"/>
<gene>
    <name evidence="1" type="ORF">C1280_20400</name>
</gene>
<dbReference type="Proteomes" id="UP000245802">
    <property type="component" value="Chromosome"/>
</dbReference>
<name>A0A2Z3H2N1_9BACT</name>
<dbReference type="EMBL" id="CP025958">
    <property type="protein sequence ID" value="AWM39111.1"/>
    <property type="molecule type" value="Genomic_DNA"/>
</dbReference>
<reference evidence="1 2" key="1">
    <citation type="submission" date="2018-01" db="EMBL/GenBank/DDBJ databases">
        <title>G. obscuriglobus.</title>
        <authorList>
            <person name="Franke J."/>
            <person name="Blomberg W."/>
            <person name="Selmecki A."/>
        </authorList>
    </citation>
    <scope>NUCLEOTIDE SEQUENCE [LARGE SCALE GENOMIC DNA]</scope>
    <source>
        <strain evidence="1 2">DSM 5831</strain>
    </source>
</reference>
<organism evidence="1 2">
    <name type="scientific">Gemmata obscuriglobus</name>
    <dbReference type="NCBI Taxonomy" id="114"/>
    <lineage>
        <taxon>Bacteria</taxon>
        <taxon>Pseudomonadati</taxon>
        <taxon>Planctomycetota</taxon>
        <taxon>Planctomycetia</taxon>
        <taxon>Gemmatales</taxon>
        <taxon>Gemmataceae</taxon>
        <taxon>Gemmata</taxon>
    </lineage>
</organism>
<protein>
    <submittedName>
        <fullName evidence="1">Uncharacterized protein</fullName>
    </submittedName>
</protein>
<dbReference type="RefSeq" id="WP_010036482.1">
    <property type="nucleotide sequence ID" value="NZ_CP025958.1"/>
</dbReference>